<dbReference type="AlphaFoldDB" id="A0A0F8YNV2"/>
<name>A0A0F8YNV2_9ZZZZ</name>
<proteinExistence type="predicted"/>
<dbReference type="InterPro" id="IPR009078">
    <property type="entry name" value="Ferritin-like_SF"/>
</dbReference>
<sequence length="66" mass="7631">MDEKAKLKHLLGHWAEHNEDHAGNYLKWADKAEAWGNAELARILRDVASIEKQTAERFNKSMDLLD</sequence>
<evidence type="ECO:0000259" key="1">
    <source>
        <dbReference type="Pfam" id="PF26551"/>
    </source>
</evidence>
<comment type="caution">
    <text evidence="2">The sequence shown here is derived from an EMBL/GenBank/DDBJ whole genome shotgun (WGS) entry which is preliminary data.</text>
</comment>
<dbReference type="Gene3D" id="1.20.1260.10">
    <property type="match status" value="1"/>
</dbReference>
<dbReference type="InterPro" id="IPR058493">
    <property type="entry name" value="DUF8180"/>
</dbReference>
<organism evidence="2">
    <name type="scientific">marine sediment metagenome</name>
    <dbReference type="NCBI Taxonomy" id="412755"/>
    <lineage>
        <taxon>unclassified sequences</taxon>
        <taxon>metagenomes</taxon>
        <taxon>ecological metagenomes</taxon>
    </lineage>
</organism>
<dbReference type="Pfam" id="PF26551">
    <property type="entry name" value="DUF8180"/>
    <property type="match status" value="1"/>
</dbReference>
<protein>
    <recommendedName>
        <fullName evidence="1">DUF8180 domain-containing protein</fullName>
    </recommendedName>
</protein>
<dbReference type="InterPro" id="IPR012347">
    <property type="entry name" value="Ferritin-like"/>
</dbReference>
<gene>
    <name evidence="2" type="ORF">LCGC14_2874280</name>
</gene>
<feature type="domain" description="DUF8180" evidence="1">
    <location>
        <begin position="7"/>
        <end position="64"/>
    </location>
</feature>
<reference evidence="2" key="1">
    <citation type="journal article" date="2015" name="Nature">
        <title>Complex archaea that bridge the gap between prokaryotes and eukaryotes.</title>
        <authorList>
            <person name="Spang A."/>
            <person name="Saw J.H."/>
            <person name="Jorgensen S.L."/>
            <person name="Zaremba-Niedzwiedzka K."/>
            <person name="Martijn J."/>
            <person name="Lind A.E."/>
            <person name="van Eijk R."/>
            <person name="Schleper C."/>
            <person name="Guy L."/>
            <person name="Ettema T.J."/>
        </authorList>
    </citation>
    <scope>NUCLEOTIDE SEQUENCE</scope>
</reference>
<accession>A0A0F8YNV2</accession>
<dbReference type="EMBL" id="LAZR01055894">
    <property type="protein sequence ID" value="KKK75380.1"/>
    <property type="molecule type" value="Genomic_DNA"/>
</dbReference>
<dbReference type="SUPFAM" id="SSF47240">
    <property type="entry name" value="Ferritin-like"/>
    <property type="match status" value="1"/>
</dbReference>
<evidence type="ECO:0000313" key="2">
    <source>
        <dbReference type="EMBL" id="KKK75380.1"/>
    </source>
</evidence>